<evidence type="ECO:0000256" key="1">
    <source>
        <dbReference type="SAM" id="MobiDB-lite"/>
    </source>
</evidence>
<organism evidence="2 3">
    <name type="scientific">Mycoplasma wenyonii</name>
    <dbReference type="NCBI Taxonomy" id="65123"/>
    <lineage>
        <taxon>Bacteria</taxon>
        <taxon>Bacillati</taxon>
        <taxon>Mycoplasmatota</taxon>
        <taxon>Mollicutes</taxon>
        <taxon>Mycoplasmataceae</taxon>
        <taxon>Mycoplasma</taxon>
    </lineage>
</organism>
<proteinExistence type="predicted"/>
<feature type="region of interest" description="Disordered" evidence="1">
    <location>
        <begin position="43"/>
        <end position="75"/>
    </location>
</feature>
<accession>A0A328PMK3</accession>
<dbReference type="AlphaFoldDB" id="A0A328PMK3"/>
<evidence type="ECO:0000313" key="2">
    <source>
        <dbReference type="EMBL" id="RAO94955.1"/>
    </source>
</evidence>
<dbReference type="EMBL" id="QKVO01000009">
    <property type="protein sequence ID" value="RAO94955.1"/>
    <property type="molecule type" value="Genomic_DNA"/>
</dbReference>
<dbReference type="RefSeq" id="WP_112665581.1">
    <property type="nucleotide sequence ID" value="NZ_QKVO01000009.1"/>
</dbReference>
<feature type="compositionally biased region" description="Basic and acidic residues" evidence="1">
    <location>
        <begin position="60"/>
        <end position="75"/>
    </location>
</feature>
<keyword evidence="3" id="KW-1185">Reference proteome</keyword>
<evidence type="ECO:0000313" key="3">
    <source>
        <dbReference type="Proteomes" id="UP000249762"/>
    </source>
</evidence>
<name>A0A328PMK3_9MOLU</name>
<reference evidence="3" key="1">
    <citation type="submission" date="2018-06" db="EMBL/GenBank/DDBJ databases">
        <authorList>
            <person name="Martinez Ocampo F."/>
            <person name="Quiroz Castaneda R.E."/>
            <person name="Rojas Lopez X."/>
        </authorList>
    </citation>
    <scope>NUCLEOTIDE SEQUENCE [LARGE SCALE GENOMIC DNA]</scope>
    <source>
        <strain evidence="3">INIFAP02</strain>
    </source>
</reference>
<dbReference type="Proteomes" id="UP000249762">
    <property type="component" value="Unassembled WGS sequence"/>
</dbReference>
<sequence>MTKGTSGKVTLHFKEGDPKTLEYQSPFWMRHFQDNGLNPDEKCELKSSDGHKSPYTLSCKKKDQKDQMIQEGIHI</sequence>
<protein>
    <submittedName>
        <fullName evidence="2">Uncharacterized protein</fullName>
    </submittedName>
</protein>
<gene>
    <name evidence="2" type="ORF">DNK47_02315</name>
</gene>
<feature type="compositionally biased region" description="Basic and acidic residues" evidence="1">
    <location>
        <begin position="43"/>
        <end position="52"/>
    </location>
</feature>
<comment type="caution">
    <text evidence="2">The sequence shown here is derived from an EMBL/GenBank/DDBJ whole genome shotgun (WGS) entry which is preliminary data.</text>
</comment>